<sequence>MRGSKRSTNYLVHCLLTLLWFLMLGSTFAAAQTQDLTVVVLVNSAVPSGYNTSSTNPGSYQKGPERYLVHLQVPYKVIDISVTAAINLNSSQLIIAAHNGLAPNAAWQNAIVTAVTGGSGFINLDSAQAVGTQNHIQTMFHATGATLGSDQTSIVIPAAVQVGGSTPHYITALQRHWLNDPTGDITYPYHGNGVTVIASNATILTGATGNVVARLGTDPLIVAGSYGQGRIVDFTTYDYMHADRFGFVQGVDDLFWRSLVWAARKPFVLRGYPRLAAIQMDDNEPGVMSRIPDMWNTSLTGTVAADGTGGPWLPQLNIQLGSLSTPGGERAQMISAINANNMHATPHGLNYGSGGDLYWNLTAPNTDSQWQASVASALQWKLGQGGSDTFPAFGRSLVGHYWDISDNSGAEMWNSLGIRYLTTPQSPGTYYFDYPKTAAQRIPYGPFRIYEQQPIYPVDYEETFPFFYADDMVVHSVAGQPAKTFFAFASQVGQSGGRFPRADALWPSTQNNYTVAQSLNQWEYYMWHFWSGMQPVQIYTHDGDNLEYSTTTERQSFISQLSQWISANKGIHQYMDGMGDYLRARNHSLLTAGTATSSTLSLSFTGAATDADGHLIPTKAYVFYGDNEGQLLSVPGFSNGGTYTFANAQPPTMQVSPSTLSFTTPAGTSPANKSLTVANLGSGSFSWSVNSSASWLHATPTTGVSGSTVSVSVTSTGLAAGTYSGNLTFTSATATPSPWVVAVTLTVTPTTPSLSVSATALSFNQAVGTTTAASQSLSITNLSGTNVNWTASSNASWLTVTPSSGGTPGTLTASVIAGALPAGTYSGAVTIVANSIPQTLVVTVTFQVLAQPVSLPVSSLSSWTSTYLGGLAGWSTTGTALRYNGGGEVPIYTGSAGWTDYDLAVNLTLPVSNYPGGFRGRVNPVNGSGYAVWFYPGDHTINLYKVVDWSISNGYTLLGTYSQLLFDTSAHTVTLSMKGSALKVLYDGVQLISATDATYTSGVVALDPSNQIVTYNSIVLSNLVGAQTTVTASPASLSFSAAAGATAATQSVALASSSSVSWSASSSAAWLTATPATGASTPASFNVTANAATLAAGTYSGTVTVTPSSGNAVTISVAFTVSAVSTAIVQTNPASVYLFSPTGTSPAPVVVAVQNAGTGTMPWSASSNAAWLTPTPASASAPGNLTLTPATSALAAGTTVANVTLSSTNAASTLTLPVTLHLGSLLFQDNFPVGDTQWTASPLGLSSGWSISNGSYTYNGGGHTQQYAGSSSWTDYSVSTKITLTNQLNYPGGIRGRVNLATGASYAVWLYPADSKIVLYRTTGWNIDTAGLSTLAQSAALVLDTAPHTVRLQFTGNQIMVYYDAKLVISASDSTLSSGAIALDVSSRPISFSNVTVQQ</sequence>
<keyword evidence="4" id="KW-1185">Reference proteome</keyword>
<feature type="domain" description="BACON" evidence="2">
    <location>
        <begin position="1149"/>
        <end position="1219"/>
    </location>
</feature>
<evidence type="ECO:0000313" key="3">
    <source>
        <dbReference type="EMBL" id="AFL87559.1"/>
    </source>
</evidence>
<dbReference type="eggNOG" id="COG1075">
    <property type="taxonomic scope" value="Bacteria"/>
</dbReference>
<dbReference type="KEGG" id="trs:Terro_1249"/>
<dbReference type="CDD" id="cd14948">
    <property type="entry name" value="BACON"/>
    <property type="match status" value="1"/>
</dbReference>
<feature type="domain" description="BACON" evidence="2">
    <location>
        <begin position="754"/>
        <end position="845"/>
    </location>
</feature>
<keyword evidence="1" id="KW-0732">Signal</keyword>
<proteinExistence type="predicted"/>
<dbReference type="Gene3D" id="2.60.40.10">
    <property type="entry name" value="Immunoglobulins"/>
    <property type="match status" value="3"/>
</dbReference>
<protein>
    <recommendedName>
        <fullName evidence="2">BACON domain-containing protein</fullName>
    </recommendedName>
</protein>
<reference evidence="3 4" key="1">
    <citation type="submission" date="2012-06" db="EMBL/GenBank/DDBJ databases">
        <title>Complete genome of Terriglobus roseus DSM 18391.</title>
        <authorList>
            <consortium name="US DOE Joint Genome Institute (JGI-PGF)"/>
            <person name="Lucas S."/>
            <person name="Copeland A."/>
            <person name="Lapidus A."/>
            <person name="Glavina del Rio T."/>
            <person name="Dalin E."/>
            <person name="Tice H."/>
            <person name="Bruce D."/>
            <person name="Goodwin L."/>
            <person name="Pitluck S."/>
            <person name="Peters L."/>
            <person name="Mikhailova N."/>
            <person name="Munk A.C.C."/>
            <person name="Kyrpides N."/>
            <person name="Mavromatis K."/>
            <person name="Ivanova N."/>
            <person name="Brettin T."/>
            <person name="Detter J.C."/>
            <person name="Han C."/>
            <person name="Larimer F."/>
            <person name="Land M."/>
            <person name="Hauser L."/>
            <person name="Markowitz V."/>
            <person name="Cheng J.-F."/>
            <person name="Hugenholtz P."/>
            <person name="Woyke T."/>
            <person name="Wu D."/>
            <person name="Brambilla E."/>
            <person name="Klenk H.-P."/>
            <person name="Eisen J.A."/>
        </authorList>
    </citation>
    <scope>NUCLEOTIDE SEQUENCE [LARGE SCALE GENOMIC DNA]</scope>
    <source>
        <strain evidence="4">DSM 18391 / NRRL B-41598 / KBS 63</strain>
    </source>
</reference>
<dbReference type="EMBL" id="CP003379">
    <property type="protein sequence ID" value="AFL87559.1"/>
    <property type="molecule type" value="Genomic_DNA"/>
</dbReference>
<organism evidence="3 4">
    <name type="scientific">Terriglobus roseus (strain DSM 18391 / NRRL B-41598 / KBS 63)</name>
    <dbReference type="NCBI Taxonomy" id="926566"/>
    <lineage>
        <taxon>Bacteria</taxon>
        <taxon>Pseudomonadati</taxon>
        <taxon>Acidobacteriota</taxon>
        <taxon>Terriglobia</taxon>
        <taxon>Terriglobales</taxon>
        <taxon>Acidobacteriaceae</taxon>
        <taxon>Terriglobus</taxon>
    </lineage>
</organism>
<feature type="domain" description="BACON" evidence="2">
    <location>
        <begin position="653"/>
        <end position="736"/>
    </location>
</feature>
<dbReference type="STRING" id="926566.Terro_1249"/>
<dbReference type="InterPro" id="IPR029062">
    <property type="entry name" value="Class_I_gatase-like"/>
</dbReference>
<evidence type="ECO:0000313" key="4">
    <source>
        <dbReference type="Proteomes" id="UP000006056"/>
    </source>
</evidence>
<dbReference type="Proteomes" id="UP000006056">
    <property type="component" value="Chromosome"/>
</dbReference>
<feature type="domain" description="BACON" evidence="2">
    <location>
        <begin position="1031"/>
        <end position="1117"/>
    </location>
</feature>
<dbReference type="Pfam" id="PF19190">
    <property type="entry name" value="BACON_2"/>
    <property type="match status" value="4"/>
</dbReference>
<gene>
    <name evidence="3" type="ordered locus">Terro_1249</name>
</gene>
<evidence type="ECO:0000256" key="1">
    <source>
        <dbReference type="SAM" id="SignalP"/>
    </source>
</evidence>
<evidence type="ECO:0000259" key="2">
    <source>
        <dbReference type="Pfam" id="PF19190"/>
    </source>
</evidence>
<feature type="signal peptide" evidence="1">
    <location>
        <begin position="1"/>
        <end position="31"/>
    </location>
</feature>
<dbReference type="InterPro" id="IPR013783">
    <property type="entry name" value="Ig-like_fold"/>
</dbReference>
<name>I3ZE91_TERRK</name>
<dbReference type="SUPFAM" id="SSF52317">
    <property type="entry name" value="Class I glutamine amidotransferase-like"/>
    <property type="match status" value="1"/>
</dbReference>
<feature type="chain" id="PRO_5003684731" description="BACON domain-containing protein" evidence="1">
    <location>
        <begin position="32"/>
        <end position="1399"/>
    </location>
</feature>
<dbReference type="HOGENOM" id="CLU_254410_0_0_0"/>
<dbReference type="Gene3D" id="2.60.120.560">
    <property type="entry name" value="Exo-inulinase, domain 1"/>
    <property type="match status" value="2"/>
</dbReference>
<dbReference type="InterPro" id="IPR024361">
    <property type="entry name" value="BACON"/>
</dbReference>
<accession>I3ZE91</accession>